<comment type="similarity">
    <text evidence="1">Belongs to the ABC transporter superfamily. ABCG family. Eye pigment precursor importer (TC 3.A.1.204) subfamily.</text>
</comment>
<keyword evidence="2" id="KW-0813">Transport</keyword>
<evidence type="ECO:0000256" key="1">
    <source>
        <dbReference type="ARBA" id="ARBA00005814"/>
    </source>
</evidence>
<keyword evidence="3" id="KW-1133">Transmembrane helix</keyword>
<evidence type="ECO:0000256" key="3">
    <source>
        <dbReference type="SAM" id="Phobius"/>
    </source>
</evidence>
<accession>A0AA88QVB2</accession>
<keyword evidence="5" id="KW-1185">Reference proteome</keyword>
<evidence type="ECO:0000313" key="5">
    <source>
        <dbReference type="Proteomes" id="UP001187471"/>
    </source>
</evidence>
<dbReference type="AlphaFoldDB" id="A0AA88QVB2"/>
<organism evidence="4 5">
    <name type="scientific">Escallonia rubra</name>
    <dbReference type="NCBI Taxonomy" id="112253"/>
    <lineage>
        <taxon>Eukaryota</taxon>
        <taxon>Viridiplantae</taxon>
        <taxon>Streptophyta</taxon>
        <taxon>Embryophyta</taxon>
        <taxon>Tracheophyta</taxon>
        <taxon>Spermatophyta</taxon>
        <taxon>Magnoliopsida</taxon>
        <taxon>eudicotyledons</taxon>
        <taxon>Gunneridae</taxon>
        <taxon>Pentapetalae</taxon>
        <taxon>asterids</taxon>
        <taxon>campanulids</taxon>
        <taxon>Escalloniales</taxon>
        <taxon>Escalloniaceae</taxon>
        <taxon>Escallonia</taxon>
    </lineage>
</organism>
<dbReference type="PANTHER" id="PTHR48042:SF19">
    <property type="entry name" value="OS09G0472100 PROTEIN"/>
    <property type="match status" value="1"/>
</dbReference>
<keyword evidence="3" id="KW-0472">Membrane</keyword>
<gene>
    <name evidence="4" type="ORF">RJ640_007501</name>
</gene>
<dbReference type="PANTHER" id="PTHR48042">
    <property type="entry name" value="ABC TRANSPORTER G FAMILY MEMBER 11"/>
    <property type="match status" value="1"/>
</dbReference>
<reference evidence="4" key="1">
    <citation type="submission" date="2022-12" db="EMBL/GenBank/DDBJ databases">
        <title>Draft genome assemblies for two species of Escallonia (Escalloniales).</title>
        <authorList>
            <person name="Chanderbali A."/>
            <person name="Dervinis C."/>
            <person name="Anghel I."/>
            <person name="Soltis D."/>
            <person name="Soltis P."/>
            <person name="Zapata F."/>
        </authorList>
    </citation>
    <scope>NUCLEOTIDE SEQUENCE</scope>
    <source>
        <strain evidence="4">UCBG92.1500</strain>
        <tissue evidence="4">Leaf</tissue>
    </source>
</reference>
<evidence type="ECO:0000256" key="2">
    <source>
        <dbReference type="ARBA" id="ARBA00022448"/>
    </source>
</evidence>
<sequence length="93" mass="10650">MRLTVLNEHAGGPPTITGEEILRNVWQMEMGHSKWIDIAILFGMVVLDRIMFMWIIKTIEKVKPIIRALVVTRTNQSTHIEDSYSTPLQEAGM</sequence>
<feature type="transmembrane region" description="Helical" evidence="3">
    <location>
        <begin position="35"/>
        <end position="56"/>
    </location>
</feature>
<name>A0AA88QVB2_9ASTE</name>
<protein>
    <submittedName>
        <fullName evidence="4">Uncharacterized protein</fullName>
    </submittedName>
</protein>
<proteinExistence type="inferred from homology"/>
<dbReference type="Proteomes" id="UP001187471">
    <property type="component" value="Unassembled WGS sequence"/>
</dbReference>
<comment type="caution">
    <text evidence="4">The sequence shown here is derived from an EMBL/GenBank/DDBJ whole genome shotgun (WGS) entry which is preliminary data.</text>
</comment>
<dbReference type="EMBL" id="JAVXUO010002014">
    <property type="protein sequence ID" value="KAK2977043.1"/>
    <property type="molecule type" value="Genomic_DNA"/>
</dbReference>
<evidence type="ECO:0000313" key="4">
    <source>
        <dbReference type="EMBL" id="KAK2977043.1"/>
    </source>
</evidence>
<dbReference type="InterPro" id="IPR052215">
    <property type="entry name" value="Plant_ABCG"/>
</dbReference>
<keyword evidence="3" id="KW-0812">Transmembrane</keyword>